<proteinExistence type="predicted"/>
<dbReference type="Proteomes" id="UP001500840">
    <property type="component" value="Unassembled WGS sequence"/>
</dbReference>
<protein>
    <submittedName>
        <fullName evidence="1">Uncharacterized protein</fullName>
    </submittedName>
</protein>
<organism evidence="1 2">
    <name type="scientific">Novipirellula rosea</name>
    <dbReference type="NCBI Taxonomy" id="1031540"/>
    <lineage>
        <taxon>Bacteria</taxon>
        <taxon>Pseudomonadati</taxon>
        <taxon>Planctomycetota</taxon>
        <taxon>Planctomycetia</taxon>
        <taxon>Pirellulales</taxon>
        <taxon>Pirellulaceae</taxon>
        <taxon>Novipirellula</taxon>
    </lineage>
</organism>
<evidence type="ECO:0000313" key="2">
    <source>
        <dbReference type="Proteomes" id="UP001500840"/>
    </source>
</evidence>
<gene>
    <name evidence="1" type="ORF">GCM10023156_13180</name>
</gene>
<name>A0ABP8ME77_9BACT</name>
<accession>A0ABP8ME77</accession>
<comment type="caution">
    <text evidence="1">The sequence shown here is derived from an EMBL/GenBank/DDBJ whole genome shotgun (WGS) entry which is preliminary data.</text>
</comment>
<evidence type="ECO:0000313" key="1">
    <source>
        <dbReference type="EMBL" id="GAA4449103.1"/>
    </source>
</evidence>
<dbReference type="EMBL" id="BAABGA010000017">
    <property type="protein sequence ID" value="GAA4449103.1"/>
    <property type="molecule type" value="Genomic_DNA"/>
</dbReference>
<reference evidence="2" key="1">
    <citation type="journal article" date="2019" name="Int. J. Syst. Evol. Microbiol.">
        <title>The Global Catalogue of Microorganisms (GCM) 10K type strain sequencing project: providing services to taxonomists for standard genome sequencing and annotation.</title>
        <authorList>
            <consortium name="The Broad Institute Genomics Platform"/>
            <consortium name="The Broad Institute Genome Sequencing Center for Infectious Disease"/>
            <person name="Wu L."/>
            <person name="Ma J."/>
        </authorList>
    </citation>
    <scope>NUCLEOTIDE SEQUENCE [LARGE SCALE GENOMIC DNA]</scope>
    <source>
        <strain evidence="2">JCM 17759</strain>
    </source>
</reference>
<keyword evidence="2" id="KW-1185">Reference proteome</keyword>
<sequence>MAASFDDFRSETPDAIVVDYLYTEKARNVLSLAKLKLDTFEVLFAENNNFLEDVRKMVSTAGE</sequence>